<evidence type="ECO:0000256" key="7">
    <source>
        <dbReference type="ARBA" id="ARBA00023180"/>
    </source>
</evidence>
<gene>
    <name evidence="11" type="ORF">TRIATDRAFT_50970</name>
</gene>
<protein>
    <recommendedName>
        <fullName evidence="10">Major facilitator superfamily (MFS) profile domain-containing protein</fullName>
    </recommendedName>
</protein>
<keyword evidence="5 9" id="KW-1133">Transmembrane helix</keyword>
<feature type="transmembrane region" description="Helical" evidence="9">
    <location>
        <begin position="193"/>
        <end position="212"/>
    </location>
</feature>
<evidence type="ECO:0000256" key="1">
    <source>
        <dbReference type="ARBA" id="ARBA00004651"/>
    </source>
</evidence>
<name>G9NHX8_HYPAI</name>
<comment type="similarity">
    <text evidence="8">Belongs to the major facilitator superfamily. DHA1 family. Polyamines/proton antiporter (TC 2.A.1.2.16) subfamily.</text>
</comment>
<evidence type="ECO:0000259" key="10">
    <source>
        <dbReference type="PROSITE" id="PS50850"/>
    </source>
</evidence>
<comment type="subcellular location">
    <subcellularLocation>
        <location evidence="1">Cell membrane</location>
        <topology evidence="1">Multi-pass membrane protein</topology>
    </subcellularLocation>
</comment>
<feature type="transmembrane region" description="Helical" evidence="9">
    <location>
        <begin position="37"/>
        <end position="54"/>
    </location>
</feature>
<dbReference type="KEGG" id="tatv:25784972"/>
<feature type="transmembrane region" description="Helical" evidence="9">
    <location>
        <begin position="347"/>
        <end position="368"/>
    </location>
</feature>
<dbReference type="FunFam" id="1.20.1250.20:FF:000011">
    <property type="entry name" value="MFS multidrug transporter, putative"/>
    <property type="match status" value="1"/>
</dbReference>
<dbReference type="InterPro" id="IPR036259">
    <property type="entry name" value="MFS_trans_sf"/>
</dbReference>
<keyword evidence="2" id="KW-0813">Transport</keyword>
<dbReference type="GO" id="GO:0022857">
    <property type="term" value="F:transmembrane transporter activity"/>
    <property type="evidence" value="ECO:0007669"/>
    <property type="project" value="InterPro"/>
</dbReference>
<feature type="transmembrane region" description="Helical" evidence="9">
    <location>
        <begin position="163"/>
        <end position="187"/>
    </location>
</feature>
<evidence type="ECO:0000256" key="4">
    <source>
        <dbReference type="ARBA" id="ARBA00022692"/>
    </source>
</evidence>
<sequence length="496" mass="54320">MGSVRHTDNLVFDDNYHLKFGPGDPDNPYNYSFSRKCYITAIAISLVMNATFASSAPSGSFQGISDDLNVSVEVIGLVTTLFLLGYCAGPLFWAPLSEFYGRRNIFCISFTLYFAFGFLCAFTPTFAGLLVGRFLTGTAASAALTNAPGVLADIWNPVQRGNAMILFATMTFVGPALGPIVSGFLQLTKTWRWTFYVLIWMAAPTILLLYTIPETLPAMALRGKARLLRKTTRREDIKAPVESIDRSLAAIFRRDLTRPWRLLLDPISFFVAVYYSIVYTLLYMLFSIYPIVFQQKRGWNAGDGELPLLGVVIGACLGGIALFIHSTRIQRGGCDQKKTSHVPEDRLPGAIVGGIMFVVTIFWFGWTAEYNSEHWAVPTVAGTFLAMSILLIFVVFINYIVDTYTAYAASALAANTVLRSACAAASPLFTDYMFNALGVGGAASLIGAVGVLLMPMPFIFYRYGAAIRSKSKFAVKDEPSRPSVPLDLVLERGVGG</sequence>
<dbReference type="PANTHER" id="PTHR23502:SF186">
    <property type="entry name" value="MAJOR FACILITATOR SUPERFAMILY (MFS) PROFILE DOMAIN-CONTAINING PROTEIN"/>
    <property type="match status" value="1"/>
</dbReference>
<dbReference type="Pfam" id="PF07690">
    <property type="entry name" value="MFS_1"/>
    <property type="match status" value="1"/>
</dbReference>
<evidence type="ECO:0000256" key="9">
    <source>
        <dbReference type="SAM" id="Phobius"/>
    </source>
</evidence>
<evidence type="ECO:0000313" key="11">
    <source>
        <dbReference type="EMBL" id="EHK49397.1"/>
    </source>
</evidence>
<dbReference type="GO" id="GO:0005886">
    <property type="term" value="C:plasma membrane"/>
    <property type="evidence" value="ECO:0007669"/>
    <property type="project" value="UniProtKB-SubCell"/>
</dbReference>
<evidence type="ECO:0000256" key="6">
    <source>
        <dbReference type="ARBA" id="ARBA00023136"/>
    </source>
</evidence>
<dbReference type="eggNOG" id="KOG0255">
    <property type="taxonomic scope" value="Eukaryota"/>
</dbReference>
<dbReference type="OrthoDB" id="6770063at2759"/>
<keyword evidence="12" id="KW-1185">Reference proteome</keyword>
<feature type="transmembrane region" description="Helical" evidence="9">
    <location>
        <begin position="262"/>
        <end position="286"/>
    </location>
</feature>
<feature type="transmembrane region" description="Helical" evidence="9">
    <location>
        <begin position="380"/>
        <end position="401"/>
    </location>
</feature>
<feature type="transmembrane region" description="Helical" evidence="9">
    <location>
        <begin position="74"/>
        <end position="93"/>
    </location>
</feature>
<evidence type="ECO:0000256" key="3">
    <source>
        <dbReference type="ARBA" id="ARBA00022475"/>
    </source>
</evidence>
<dbReference type="Gene3D" id="1.20.1250.20">
    <property type="entry name" value="MFS general substrate transporter like domains"/>
    <property type="match status" value="1"/>
</dbReference>
<feature type="domain" description="Major facilitator superfamily (MFS) profile" evidence="10">
    <location>
        <begin position="38"/>
        <end position="459"/>
    </location>
</feature>
<feature type="transmembrane region" description="Helical" evidence="9">
    <location>
        <begin position="130"/>
        <end position="151"/>
    </location>
</feature>
<organism evidence="11 12">
    <name type="scientific">Hypocrea atroviridis (strain ATCC 20476 / IMI 206040)</name>
    <name type="common">Trichoderma atroviride</name>
    <dbReference type="NCBI Taxonomy" id="452589"/>
    <lineage>
        <taxon>Eukaryota</taxon>
        <taxon>Fungi</taxon>
        <taxon>Dikarya</taxon>
        <taxon>Ascomycota</taxon>
        <taxon>Pezizomycotina</taxon>
        <taxon>Sordariomycetes</taxon>
        <taxon>Hypocreomycetidae</taxon>
        <taxon>Hypocreales</taxon>
        <taxon>Hypocreaceae</taxon>
        <taxon>Trichoderma</taxon>
    </lineage>
</organism>
<dbReference type="GeneID" id="25784972"/>
<dbReference type="STRING" id="452589.G9NHX8"/>
<feature type="transmembrane region" description="Helical" evidence="9">
    <location>
        <begin position="105"/>
        <end position="124"/>
    </location>
</feature>
<dbReference type="Proteomes" id="UP000005426">
    <property type="component" value="Unassembled WGS sequence"/>
</dbReference>
<dbReference type="CDD" id="cd17323">
    <property type="entry name" value="MFS_Tpo1_MDR_like"/>
    <property type="match status" value="1"/>
</dbReference>
<evidence type="ECO:0000256" key="2">
    <source>
        <dbReference type="ARBA" id="ARBA00022448"/>
    </source>
</evidence>
<evidence type="ECO:0000256" key="8">
    <source>
        <dbReference type="ARBA" id="ARBA00038459"/>
    </source>
</evidence>
<dbReference type="InterPro" id="IPR020846">
    <property type="entry name" value="MFS_dom"/>
</dbReference>
<feature type="transmembrane region" description="Helical" evidence="9">
    <location>
        <begin position="306"/>
        <end position="326"/>
    </location>
</feature>
<dbReference type="OMA" id="CYITAIA"/>
<keyword evidence="7" id="KW-0325">Glycoprotein</keyword>
<dbReference type="InterPro" id="IPR011701">
    <property type="entry name" value="MFS"/>
</dbReference>
<proteinExistence type="inferred from homology"/>
<keyword evidence="6 9" id="KW-0472">Membrane</keyword>
<dbReference type="AlphaFoldDB" id="G9NHX8"/>
<dbReference type="PROSITE" id="PS50850">
    <property type="entry name" value="MFS"/>
    <property type="match status" value="1"/>
</dbReference>
<dbReference type="HOGENOM" id="CLU_008455_11_2_1"/>
<reference evidence="11 12" key="1">
    <citation type="journal article" date="2011" name="Genome Biol.">
        <title>Comparative genome sequence analysis underscores mycoparasitism as the ancestral life style of Trichoderma.</title>
        <authorList>
            <person name="Kubicek C.P."/>
            <person name="Herrera-Estrella A."/>
            <person name="Seidl-Seiboth V."/>
            <person name="Martinez D.A."/>
            <person name="Druzhinina I.S."/>
            <person name="Thon M."/>
            <person name="Zeilinger S."/>
            <person name="Casas-Flores S."/>
            <person name="Horwitz B.A."/>
            <person name="Mukherjee P.K."/>
            <person name="Mukherjee M."/>
            <person name="Kredics L."/>
            <person name="Alcaraz L.D."/>
            <person name="Aerts A."/>
            <person name="Antal Z."/>
            <person name="Atanasova L."/>
            <person name="Cervantes-Badillo M.G."/>
            <person name="Challacombe J."/>
            <person name="Chertkov O."/>
            <person name="McCluskey K."/>
            <person name="Coulpier F."/>
            <person name="Deshpande N."/>
            <person name="von Doehren H."/>
            <person name="Ebbole D.J."/>
            <person name="Esquivel-Naranjo E.U."/>
            <person name="Fekete E."/>
            <person name="Flipphi M."/>
            <person name="Glaser F."/>
            <person name="Gomez-Rodriguez E.Y."/>
            <person name="Gruber S."/>
            <person name="Han C."/>
            <person name="Henrissat B."/>
            <person name="Hermosa R."/>
            <person name="Hernandez-Onate M."/>
            <person name="Karaffa L."/>
            <person name="Kosti I."/>
            <person name="Le Crom S."/>
            <person name="Lindquist E."/>
            <person name="Lucas S."/>
            <person name="Luebeck M."/>
            <person name="Luebeck P.S."/>
            <person name="Margeot A."/>
            <person name="Metz B."/>
            <person name="Misra M."/>
            <person name="Nevalainen H."/>
            <person name="Omann M."/>
            <person name="Packer N."/>
            <person name="Perrone G."/>
            <person name="Uresti-Rivera E.E."/>
            <person name="Salamov A."/>
            <person name="Schmoll M."/>
            <person name="Seiboth B."/>
            <person name="Shapiro H."/>
            <person name="Sukno S."/>
            <person name="Tamayo-Ramos J.A."/>
            <person name="Tisch D."/>
            <person name="Wiest A."/>
            <person name="Wilkinson H.H."/>
            <person name="Zhang M."/>
            <person name="Coutinho P.M."/>
            <person name="Kenerley C.M."/>
            <person name="Monte E."/>
            <person name="Baker S.E."/>
            <person name="Grigoriev I.V."/>
        </authorList>
    </citation>
    <scope>NUCLEOTIDE SEQUENCE [LARGE SCALE GENOMIC DNA]</scope>
    <source>
        <strain evidence="12">ATCC 20476 / IMI 206040</strain>
    </source>
</reference>
<feature type="transmembrane region" description="Helical" evidence="9">
    <location>
        <begin position="408"/>
        <end position="430"/>
    </location>
</feature>
<keyword evidence="3" id="KW-1003">Cell membrane</keyword>
<accession>G9NHX8</accession>
<dbReference type="SUPFAM" id="SSF103473">
    <property type="entry name" value="MFS general substrate transporter"/>
    <property type="match status" value="1"/>
</dbReference>
<dbReference type="EMBL" id="ABDG02000016">
    <property type="protein sequence ID" value="EHK49397.1"/>
    <property type="molecule type" value="Genomic_DNA"/>
</dbReference>
<keyword evidence="4 9" id="KW-0812">Transmembrane</keyword>
<evidence type="ECO:0000256" key="5">
    <source>
        <dbReference type="ARBA" id="ARBA00022989"/>
    </source>
</evidence>
<comment type="caution">
    <text evidence="11">The sequence shown here is derived from an EMBL/GenBank/DDBJ whole genome shotgun (WGS) entry which is preliminary data.</text>
</comment>
<dbReference type="PANTHER" id="PTHR23502">
    <property type="entry name" value="MAJOR FACILITATOR SUPERFAMILY"/>
    <property type="match status" value="1"/>
</dbReference>
<feature type="transmembrane region" description="Helical" evidence="9">
    <location>
        <begin position="436"/>
        <end position="461"/>
    </location>
</feature>
<dbReference type="RefSeq" id="XP_013947562.1">
    <property type="nucleotide sequence ID" value="XM_014092087.1"/>
</dbReference>
<evidence type="ECO:0000313" key="12">
    <source>
        <dbReference type="Proteomes" id="UP000005426"/>
    </source>
</evidence>